<name>A0A1Q6DTI5_METT1</name>
<organism evidence="2 3">
    <name type="scientific">Methanohalarchaeum thermophilum</name>
    <dbReference type="NCBI Taxonomy" id="1903181"/>
    <lineage>
        <taxon>Archaea</taxon>
        <taxon>Methanobacteriati</taxon>
        <taxon>Methanobacteriota</taxon>
        <taxon>Methanonatronarchaeia</taxon>
        <taxon>Methanonatronarchaeales</taxon>
        <taxon>Methanonatronarchaeaceae</taxon>
        <taxon>Candidatus Methanohalarchaeum</taxon>
    </lineage>
</organism>
<sequence length="164" mass="18572">MYEKQRIAVLVDTQNIYHSAKNLFNSNVDYDKLLKLALGNRKLIRAIAYVIKADTPEEERFFDALEDIGFEVKIRDLKVYYDGSKKGDWDMGIAIDAMAISDKVDTIVLVTGDGDFSVLVETLKAKGNRVEVISFEKSTSKELIETATEYTDIENLSDSDEFLI</sequence>
<evidence type="ECO:0000313" key="3">
    <source>
        <dbReference type="Proteomes" id="UP000185744"/>
    </source>
</evidence>
<dbReference type="EMBL" id="MSDW01000001">
    <property type="protein sequence ID" value="OKY77684.1"/>
    <property type="molecule type" value="Genomic_DNA"/>
</dbReference>
<dbReference type="PANTHER" id="PTHR35458">
    <property type="entry name" value="SLR0755 PROTEIN"/>
    <property type="match status" value="1"/>
</dbReference>
<keyword evidence="3" id="KW-1185">Reference proteome</keyword>
<dbReference type="STRING" id="1903181.BTN85_0152"/>
<comment type="caution">
    <text evidence="2">The sequence shown here is derived from an EMBL/GenBank/DDBJ whole genome shotgun (WGS) entry which is preliminary data.</text>
</comment>
<protein>
    <submittedName>
        <fullName evidence="2">NYN domain containing protein LabA family</fullName>
    </submittedName>
</protein>
<reference evidence="2" key="1">
    <citation type="submission" date="2016-12" db="EMBL/GenBank/DDBJ databases">
        <title>Discovery of methanogenic haloarchaea.</title>
        <authorList>
            <person name="Sorokin D.Y."/>
            <person name="Makarova K.S."/>
            <person name="Abbas B."/>
            <person name="Ferrer M."/>
            <person name="Golyshin P.N."/>
        </authorList>
    </citation>
    <scope>NUCLEOTIDE SEQUENCE [LARGE SCALE GENOMIC DNA]</scope>
    <source>
        <strain evidence="2">HMET1</strain>
    </source>
</reference>
<dbReference type="AlphaFoldDB" id="A0A1Q6DTI5"/>
<dbReference type="InParanoid" id="A0A1Q6DTI5"/>
<dbReference type="PANTHER" id="PTHR35458:SF8">
    <property type="entry name" value="SLR0650 PROTEIN"/>
    <property type="match status" value="1"/>
</dbReference>
<dbReference type="Pfam" id="PF01936">
    <property type="entry name" value="NYN"/>
    <property type="match status" value="1"/>
</dbReference>
<dbReference type="GO" id="GO:0004540">
    <property type="term" value="F:RNA nuclease activity"/>
    <property type="evidence" value="ECO:0007669"/>
    <property type="project" value="InterPro"/>
</dbReference>
<dbReference type="InterPro" id="IPR047140">
    <property type="entry name" value="LabA"/>
</dbReference>
<gene>
    <name evidence="2" type="ORF">BTN85_0152</name>
</gene>
<dbReference type="Gene3D" id="3.40.50.1010">
    <property type="entry name" value="5'-nuclease"/>
    <property type="match status" value="1"/>
</dbReference>
<accession>A0A1Q6DTI5</accession>
<feature type="domain" description="NYN" evidence="1">
    <location>
        <begin position="6"/>
        <end position="154"/>
    </location>
</feature>
<evidence type="ECO:0000313" key="2">
    <source>
        <dbReference type="EMBL" id="OKY77684.1"/>
    </source>
</evidence>
<dbReference type="Proteomes" id="UP000185744">
    <property type="component" value="Unassembled WGS sequence"/>
</dbReference>
<dbReference type="CDD" id="cd10911">
    <property type="entry name" value="PIN_LabA"/>
    <property type="match status" value="1"/>
</dbReference>
<evidence type="ECO:0000259" key="1">
    <source>
        <dbReference type="Pfam" id="PF01936"/>
    </source>
</evidence>
<proteinExistence type="predicted"/>
<dbReference type="InterPro" id="IPR021139">
    <property type="entry name" value="NYN"/>
</dbReference>